<keyword evidence="3" id="KW-0677">Repeat</keyword>
<keyword evidence="2 7" id="KW-0732">Signal</keyword>
<dbReference type="PANTHER" id="PTHR12916:SF9">
    <property type="entry name" value="NEUROGENIC LOCUS NOTCH HOMOLOG PROTEIN 1-RELATED"/>
    <property type="match status" value="1"/>
</dbReference>
<feature type="domain" description="C-type lectin" evidence="9">
    <location>
        <begin position="295"/>
        <end position="409"/>
    </location>
</feature>
<reference evidence="11" key="1">
    <citation type="submission" date="2025-08" db="UniProtKB">
        <authorList>
            <consortium name="RefSeq"/>
        </authorList>
    </citation>
    <scope>IDENTIFICATION</scope>
    <source>
        <tissue evidence="11">Gonad</tissue>
    </source>
</reference>
<dbReference type="FunFam" id="2.10.25.10:FF:000814">
    <property type="entry name" value="Sushi, von Willebrand factor type A, EGF and pentraxin domain-containing protein 1"/>
    <property type="match status" value="4"/>
</dbReference>
<proteinExistence type="predicted"/>
<feature type="domain" description="EGF-like" evidence="8">
    <location>
        <begin position="704"/>
        <end position="740"/>
    </location>
</feature>
<dbReference type="SUPFAM" id="SSF57196">
    <property type="entry name" value="EGF/Laminin"/>
    <property type="match status" value="9"/>
</dbReference>
<dbReference type="OrthoDB" id="10003078at2759"/>
<evidence type="ECO:0000256" key="6">
    <source>
        <dbReference type="PROSITE-ProRule" id="PRU00076"/>
    </source>
</evidence>
<dbReference type="InterPro" id="IPR016187">
    <property type="entry name" value="CTDL_fold"/>
</dbReference>
<evidence type="ECO:0000256" key="2">
    <source>
        <dbReference type="ARBA" id="ARBA00022729"/>
    </source>
</evidence>
<dbReference type="GO" id="GO:0035282">
    <property type="term" value="P:segmentation"/>
    <property type="evidence" value="ECO:0007669"/>
    <property type="project" value="UniProtKB-ARBA"/>
</dbReference>
<dbReference type="GeneID" id="109481626"/>
<dbReference type="Pfam" id="PF00059">
    <property type="entry name" value="Lectin_C"/>
    <property type="match status" value="2"/>
</dbReference>
<dbReference type="CDD" id="cd00054">
    <property type="entry name" value="EGF_CA"/>
    <property type="match status" value="8"/>
</dbReference>
<feature type="disulfide bond" evidence="6">
    <location>
        <begin position="925"/>
        <end position="934"/>
    </location>
</feature>
<dbReference type="GO" id="GO:0019904">
    <property type="term" value="F:protein domain specific binding"/>
    <property type="evidence" value="ECO:0007669"/>
    <property type="project" value="UniProtKB-ARBA"/>
</dbReference>
<dbReference type="InterPro" id="IPR013032">
    <property type="entry name" value="EGF-like_CS"/>
</dbReference>
<feature type="disulfide bond" evidence="6">
    <location>
        <begin position="420"/>
        <end position="437"/>
    </location>
</feature>
<dbReference type="InterPro" id="IPR018097">
    <property type="entry name" value="EGF_Ca-bd_CS"/>
</dbReference>
<feature type="disulfide bond" evidence="6">
    <location>
        <begin position="205"/>
        <end position="214"/>
    </location>
</feature>
<accession>A0A6P4ZEV1</accession>
<dbReference type="CDD" id="cd00037">
    <property type="entry name" value="CLECT"/>
    <property type="match status" value="2"/>
</dbReference>
<dbReference type="PRINTS" id="PR00010">
    <property type="entry name" value="EGFBLOOD"/>
</dbReference>
<feature type="domain" description="EGF-like" evidence="8">
    <location>
        <begin position="898"/>
        <end position="935"/>
    </location>
</feature>
<protein>
    <submittedName>
        <fullName evidence="11">Neurogenic locus notch homolog protein 1-like</fullName>
    </submittedName>
</protein>
<evidence type="ECO:0000256" key="1">
    <source>
        <dbReference type="ARBA" id="ARBA00022536"/>
    </source>
</evidence>
<dbReference type="PROSITE" id="PS00010">
    <property type="entry name" value="ASX_HYDROXYL"/>
    <property type="match status" value="7"/>
</dbReference>
<keyword evidence="1 6" id="KW-0245">EGF-like domain</keyword>
<feature type="chain" id="PRO_5027745833" evidence="7">
    <location>
        <begin position="19"/>
        <end position="1036"/>
    </location>
</feature>
<dbReference type="SMART" id="SM00181">
    <property type="entry name" value="EGF"/>
    <property type="match status" value="11"/>
</dbReference>
<feature type="domain" description="EGF-like" evidence="8">
    <location>
        <begin position="179"/>
        <end position="215"/>
    </location>
</feature>
<dbReference type="GO" id="GO:0009952">
    <property type="term" value="P:anterior/posterior pattern specification"/>
    <property type="evidence" value="ECO:0007669"/>
    <property type="project" value="UniProtKB-ARBA"/>
</dbReference>
<feature type="domain" description="EGF-like" evidence="8">
    <location>
        <begin position="451"/>
        <end position="487"/>
    </location>
</feature>
<sequence length="1036" mass="110504">MWTFVFLVLAVVASPVQSQGNCCGNILRLETEQVDQSTGYRVPDGWTMCYIDQRDTAYHNTRCRDLLQGIPQYGDAQHLLAAGGNFGCWHGDTGASPGPAYASNNVIQNSCRDNIQQTNLLSSWSPSTTTFGVCIKGITCDIDDCISAPCQNNATCQDGLNSFTCQCVPGYTGTLCETDIDECSSAPCQNDATCQDGLNSFTCQCVPGYTGTLCETDIDECSSAPCQNDATCQDGVNSFTCQCVPGYAGTLCETDIDECASSPCLGGGTCVDHVNGYSCVCPKGHVGDKCEMVPYAEGCLLFSSDAVSYPEASQECQTRGGHLVDVKEAELQRLIANTIPTGSDVSPWTGLKLSPGVMTYTDGSGVSGHLQWSANEPATSCDLCAYLDSTDDCRARTASCMEQHHYVCQSDSKPCQQNICFNNGFCSTCFNDSYSYCSCLPGYEGDICNMDVNECASNPCANGGTCINGVNSYHCHCTVGYGGETCLTDLDLCAQVECPFNWQCQDHGDHFICLAGMTRLAEPYSCSSASCPDGMYCREEGPASFSCRAGWSLSSTPQTVKMWTLLFLILAGVTCPVQAQGGTYLTTYLGYDYFKVPVFGQMSSANVKAACDAAGYVTPCPGDGNCYHSSYDCVQTGLTACTFSMNEVSQVLCGSDPRYCPAMDGVYSIYNDNWASGSACGVEGGRWCTIGNDYYDRFAFCARDVHVCSSAPCHNGATCQDGANSLTCRCAPGYTGLHCETNIDDCSSASCQNGATCQDGVNSFTCQCAPGFTGTLCETVPYPGGCLLFSFDAVSYPKASQECQTRGGHLVDVKEAELQRLIADSIPTGSDVSPWIGLKLSPGVMTYADGTSVSGQLQWLPNEPTTSCDLCAYLDSNNGHLAATASCMEQHHYVCQSDASPCQQNICNNGSCSTCFNGAYSFCDCLNGYEGDLCNIDIDECSSNPCQNGGVCSDGVNSYTCSCPAGYFGDHCEMDLDLCAQVACPFNWQCQDHGDHFICLARSFKLLEPYSCSSASCPDGMYCREEGPASFSCRAG</sequence>
<dbReference type="AlphaFoldDB" id="A0A6P4ZEV1"/>
<feature type="signal peptide" evidence="7">
    <location>
        <begin position="1"/>
        <end position="18"/>
    </location>
</feature>
<dbReference type="InterPro" id="IPR001304">
    <property type="entry name" value="C-type_lectin-like"/>
</dbReference>
<organism evidence="10 11">
    <name type="scientific">Branchiostoma belcheri</name>
    <name type="common">Amphioxus</name>
    <dbReference type="NCBI Taxonomy" id="7741"/>
    <lineage>
        <taxon>Eukaryota</taxon>
        <taxon>Metazoa</taxon>
        <taxon>Chordata</taxon>
        <taxon>Cephalochordata</taxon>
        <taxon>Leptocardii</taxon>
        <taxon>Amphioxiformes</taxon>
        <taxon>Branchiostomatidae</taxon>
        <taxon>Branchiostoma</taxon>
    </lineage>
</organism>
<dbReference type="FunFam" id="3.10.100.10:FF:000107">
    <property type="entry name" value="Uncharacterized protein"/>
    <property type="match status" value="2"/>
</dbReference>
<dbReference type="RefSeq" id="XP_019639765.1">
    <property type="nucleotide sequence ID" value="XM_019784206.1"/>
</dbReference>
<dbReference type="KEGG" id="bbel:109481626"/>
<dbReference type="InterPro" id="IPR001881">
    <property type="entry name" value="EGF-like_Ca-bd_dom"/>
</dbReference>
<feature type="domain" description="EGF-like" evidence="8">
    <location>
        <begin position="411"/>
        <end position="449"/>
    </location>
</feature>
<name>A0A6P4ZEV1_BRABE</name>
<comment type="caution">
    <text evidence="6">Lacks conserved residue(s) required for the propagation of feature annotation.</text>
</comment>
<dbReference type="PROSITE" id="PS50026">
    <property type="entry name" value="EGF_3"/>
    <property type="match status" value="10"/>
</dbReference>
<dbReference type="Gene3D" id="3.10.100.10">
    <property type="entry name" value="Mannose-Binding Protein A, subunit A"/>
    <property type="match status" value="2"/>
</dbReference>
<dbReference type="GO" id="GO:0030097">
    <property type="term" value="P:hemopoiesis"/>
    <property type="evidence" value="ECO:0007669"/>
    <property type="project" value="UniProtKB-ARBA"/>
</dbReference>
<dbReference type="InterPro" id="IPR016186">
    <property type="entry name" value="C-type_lectin-like/link_sf"/>
</dbReference>
<feature type="domain" description="EGF-like" evidence="8">
    <location>
        <begin position="255"/>
        <end position="291"/>
    </location>
</feature>
<keyword evidence="10" id="KW-1185">Reference proteome</keyword>
<dbReference type="PANTHER" id="PTHR12916">
    <property type="entry name" value="CYTOCHROME C OXIDASE POLYPEPTIDE VIC-2"/>
    <property type="match status" value="1"/>
</dbReference>
<feature type="disulfide bond" evidence="6">
    <location>
        <begin position="477"/>
        <end position="486"/>
    </location>
</feature>
<feature type="domain" description="EGF-like" evidence="8">
    <location>
        <begin position="742"/>
        <end position="778"/>
    </location>
</feature>
<dbReference type="GO" id="GO:0048863">
    <property type="term" value="P:stem cell differentiation"/>
    <property type="evidence" value="ECO:0007669"/>
    <property type="project" value="UniProtKB-ARBA"/>
</dbReference>
<dbReference type="SUPFAM" id="SSF56436">
    <property type="entry name" value="C-type lectin-like"/>
    <property type="match status" value="2"/>
</dbReference>
<dbReference type="GO" id="GO:0005509">
    <property type="term" value="F:calcium ion binding"/>
    <property type="evidence" value="ECO:0007669"/>
    <property type="project" value="InterPro"/>
</dbReference>
<evidence type="ECO:0000313" key="10">
    <source>
        <dbReference type="Proteomes" id="UP000515135"/>
    </source>
</evidence>
<dbReference type="FunFam" id="2.10.25.10:FF:000117">
    <property type="entry name" value="Delta-like protein"/>
    <property type="match status" value="1"/>
</dbReference>
<feature type="disulfide bond" evidence="6">
    <location>
        <begin position="281"/>
        <end position="290"/>
    </location>
</feature>
<feature type="domain" description="EGF-like" evidence="8">
    <location>
        <begin position="141"/>
        <end position="177"/>
    </location>
</feature>
<dbReference type="InterPro" id="IPR000742">
    <property type="entry name" value="EGF"/>
</dbReference>
<evidence type="ECO:0000256" key="5">
    <source>
        <dbReference type="ARBA" id="ARBA00023180"/>
    </source>
</evidence>
<evidence type="ECO:0000313" key="11">
    <source>
        <dbReference type="RefSeq" id="XP_019639765.1"/>
    </source>
</evidence>
<feature type="disulfide bond" evidence="6">
    <location>
        <begin position="243"/>
        <end position="252"/>
    </location>
</feature>
<dbReference type="PROSITE" id="PS01187">
    <property type="entry name" value="EGF_CA"/>
    <property type="match status" value="5"/>
</dbReference>
<feature type="domain" description="EGF-like" evidence="8">
    <location>
        <begin position="217"/>
        <end position="253"/>
    </location>
</feature>
<dbReference type="GO" id="GO:0007219">
    <property type="term" value="P:Notch signaling pathway"/>
    <property type="evidence" value="ECO:0007669"/>
    <property type="project" value="TreeGrafter"/>
</dbReference>
<evidence type="ECO:0000256" key="4">
    <source>
        <dbReference type="ARBA" id="ARBA00023157"/>
    </source>
</evidence>
<dbReference type="Pfam" id="PF00008">
    <property type="entry name" value="EGF"/>
    <property type="match status" value="6"/>
</dbReference>
<dbReference type="Gene3D" id="2.10.25.10">
    <property type="entry name" value="Laminin"/>
    <property type="match status" value="8"/>
</dbReference>
<dbReference type="PROSITE" id="PS50041">
    <property type="entry name" value="C_TYPE_LECTIN_2"/>
    <property type="match status" value="2"/>
</dbReference>
<feature type="disulfide bond" evidence="6">
    <location>
        <begin position="768"/>
        <end position="777"/>
    </location>
</feature>
<dbReference type="SMART" id="SM00179">
    <property type="entry name" value="EGF_CA"/>
    <property type="match status" value="8"/>
</dbReference>
<dbReference type="PROSITE" id="PS01186">
    <property type="entry name" value="EGF_2"/>
    <property type="match status" value="9"/>
</dbReference>
<evidence type="ECO:0000259" key="9">
    <source>
        <dbReference type="PROSITE" id="PS50041"/>
    </source>
</evidence>
<feature type="disulfide bond" evidence="6">
    <location>
        <begin position="730"/>
        <end position="739"/>
    </location>
</feature>
<feature type="domain" description="EGF-like" evidence="8">
    <location>
        <begin position="937"/>
        <end position="973"/>
    </location>
</feature>
<keyword evidence="5" id="KW-0325">Glycoprotein</keyword>
<dbReference type="SMART" id="SM00034">
    <property type="entry name" value="CLECT"/>
    <property type="match status" value="2"/>
</dbReference>
<evidence type="ECO:0000256" key="3">
    <source>
        <dbReference type="ARBA" id="ARBA00022737"/>
    </source>
</evidence>
<evidence type="ECO:0000259" key="8">
    <source>
        <dbReference type="PROSITE" id="PS50026"/>
    </source>
</evidence>
<dbReference type="FunFam" id="2.10.25.10:FF:000012">
    <property type="entry name" value="Delta-like protein"/>
    <property type="match status" value="1"/>
</dbReference>
<feature type="disulfide bond" evidence="6">
    <location>
        <begin position="963"/>
        <end position="972"/>
    </location>
</feature>
<evidence type="ECO:0000256" key="7">
    <source>
        <dbReference type="SAM" id="SignalP"/>
    </source>
</evidence>
<feature type="disulfide bond" evidence="6">
    <location>
        <begin position="439"/>
        <end position="448"/>
    </location>
</feature>
<dbReference type="Proteomes" id="UP000515135">
    <property type="component" value="Unplaced"/>
</dbReference>
<feature type="disulfide bond" evidence="6">
    <location>
        <begin position="167"/>
        <end position="176"/>
    </location>
</feature>
<dbReference type="InterPro" id="IPR000152">
    <property type="entry name" value="EGF-type_Asp/Asn_hydroxyl_site"/>
</dbReference>
<dbReference type="GO" id="GO:0048646">
    <property type="term" value="P:anatomical structure formation involved in morphogenesis"/>
    <property type="evidence" value="ECO:0007669"/>
    <property type="project" value="UniProtKB-ARBA"/>
</dbReference>
<feature type="domain" description="C-type lectin" evidence="9">
    <location>
        <begin position="782"/>
        <end position="896"/>
    </location>
</feature>
<dbReference type="FunFam" id="2.10.25.10:FF:000122">
    <property type="entry name" value="Protein crumbs homolog 2"/>
    <property type="match status" value="2"/>
</dbReference>
<dbReference type="PROSITE" id="PS00022">
    <property type="entry name" value="EGF_1"/>
    <property type="match status" value="10"/>
</dbReference>
<dbReference type="Pfam" id="PF12661">
    <property type="entry name" value="hEGF"/>
    <property type="match status" value="2"/>
</dbReference>
<dbReference type="PRINTS" id="PR01983">
    <property type="entry name" value="NOTCH"/>
</dbReference>
<dbReference type="GO" id="GO:0005112">
    <property type="term" value="F:Notch binding"/>
    <property type="evidence" value="ECO:0007669"/>
    <property type="project" value="TreeGrafter"/>
</dbReference>
<gene>
    <name evidence="11" type="primary">LOC109481626</name>
</gene>
<keyword evidence="4 6" id="KW-1015">Disulfide bond</keyword>